<accession>A0A7R9MR17</accession>
<keyword evidence="1" id="KW-0472">Membrane</keyword>
<protein>
    <submittedName>
        <fullName evidence="2">Uncharacterized protein</fullName>
    </submittedName>
</protein>
<organism evidence="2">
    <name type="scientific">Oppiella nova</name>
    <dbReference type="NCBI Taxonomy" id="334625"/>
    <lineage>
        <taxon>Eukaryota</taxon>
        <taxon>Metazoa</taxon>
        <taxon>Ecdysozoa</taxon>
        <taxon>Arthropoda</taxon>
        <taxon>Chelicerata</taxon>
        <taxon>Arachnida</taxon>
        <taxon>Acari</taxon>
        <taxon>Acariformes</taxon>
        <taxon>Sarcoptiformes</taxon>
        <taxon>Oribatida</taxon>
        <taxon>Brachypylina</taxon>
        <taxon>Oppioidea</taxon>
        <taxon>Oppiidae</taxon>
        <taxon>Oppiella</taxon>
    </lineage>
</organism>
<keyword evidence="1" id="KW-1133">Transmembrane helix</keyword>
<feature type="transmembrane region" description="Helical" evidence="1">
    <location>
        <begin position="6"/>
        <end position="28"/>
    </location>
</feature>
<proteinExistence type="predicted"/>
<gene>
    <name evidence="2" type="ORF">ONB1V03_LOCUS21500</name>
</gene>
<dbReference type="EMBL" id="CAJPVJ010042169">
    <property type="protein sequence ID" value="CAG2182079.1"/>
    <property type="molecule type" value="Genomic_DNA"/>
</dbReference>
<dbReference type="AlphaFoldDB" id="A0A7R9MR17"/>
<evidence type="ECO:0000313" key="2">
    <source>
        <dbReference type="EMBL" id="CAD7664942.1"/>
    </source>
</evidence>
<dbReference type="Proteomes" id="UP000728032">
    <property type="component" value="Unassembled WGS sequence"/>
</dbReference>
<keyword evidence="3" id="KW-1185">Reference proteome</keyword>
<reference evidence="2" key="1">
    <citation type="submission" date="2020-11" db="EMBL/GenBank/DDBJ databases">
        <authorList>
            <person name="Tran Van P."/>
        </authorList>
    </citation>
    <scope>NUCLEOTIDE SEQUENCE</scope>
</reference>
<sequence length="37" mass="4212">MLLQKAIQHSLIAVVFPLPVPLLCLMVYHMLSHRSVI</sequence>
<evidence type="ECO:0000313" key="3">
    <source>
        <dbReference type="Proteomes" id="UP000728032"/>
    </source>
</evidence>
<name>A0A7R9MR17_9ACAR</name>
<keyword evidence="1" id="KW-0812">Transmembrane</keyword>
<evidence type="ECO:0000256" key="1">
    <source>
        <dbReference type="SAM" id="Phobius"/>
    </source>
</evidence>
<dbReference type="EMBL" id="OC956994">
    <property type="protein sequence ID" value="CAD7664942.1"/>
    <property type="molecule type" value="Genomic_DNA"/>
</dbReference>